<feature type="domain" description="DUF2179" evidence="7">
    <location>
        <begin position="222"/>
        <end position="276"/>
    </location>
</feature>
<dbReference type="PANTHER" id="PTHR33545:SF9">
    <property type="entry name" value="UPF0750 MEMBRANE PROTEIN YITE"/>
    <property type="match status" value="1"/>
</dbReference>
<evidence type="ECO:0000313" key="9">
    <source>
        <dbReference type="Proteomes" id="UP000189933"/>
    </source>
</evidence>
<dbReference type="AlphaFoldDB" id="A0A1T4MCV7"/>
<dbReference type="RefSeq" id="WP_078664646.1">
    <property type="nucleotide sequence ID" value="NZ_FUXM01000004.1"/>
</dbReference>
<evidence type="ECO:0000256" key="4">
    <source>
        <dbReference type="ARBA" id="ARBA00022989"/>
    </source>
</evidence>
<evidence type="ECO:0000259" key="7">
    <source>
        <dbReference type="Pfam" id="PF10035"/>
    </source>
</evidence>
<feature type="transmembrane region" description="Helical" evidence="6">
    <location>
        <begin position="36"/>
        <end position="53"/>
    </location>
</feature>
<comment type="subcellular location">
    <subcellularLocation>
        <location evidence="1">Cell membrane</location>
        <topology evidence="1">Multi-pass membrane protein</topology>
    </subcellularLocation>
</comment>
<gene>
    <name evidence="8" type="ORF">SAMN02745885_00503</name>
</gene>
<feature type="transmembrane region" description="Helical" evidence="6">
    <location>
        <begin position="108"/>
        <end position="127"/>
    </location>
</feature>
<sequence>MTTWRKSKFILQSLGTLLGSLITAAGIVWFLAPNQIAAGGVSGIAIILNKLFGFPVGRSMLAMEIPLFIASTLALGWGFAARTFLGALTLPIFVDLLTPYLQPATSNLLLASLYGGVVTGAGIGLVFRSKGSTGGTDELAALLHKFVGLPLGQILLFIDGLVILGATLVFGVEKALYALITVFVAARVIDLVQEGIISAKAAFIISDHSEEIACNIMTRLDRGVTSLAGKGAYTGISRHVLLSVVSQSEVSRLKEVVYETDPQAFVIVTDVHEVLGEGFKKFN</sequence>
<evidence type="ECO:0000313" key="8">
    <source>
        <dbReference type="EMBL" id="SJZ64715.1"/>
    </source>
</evidence>
<keyword evidence="9" id="KW-1185">Reference proteome</keyword>
<organism evidence="8 9">
    <name type="scientific">Carboxydocella sporoproducens DSM 16521</name>
    <dbReference type="NCBI Taxonomy" id="1121270"/>
    <lineage>
        <taxon>Bacteria</taxon>
        <taxon>Bacillati</taxon>
        <taxon>Bacillota</taxon>
        <taxon>Clostridia</taxon>
        <taxon>Eubacteriales</taxon>
        <taxon>Clostridiales Family XVI. Incertae Sedis</taxon>
        <taxon>Carboxydocella</taxon>
    </lineage>
</organism>
<evidence type="ECO:0000256" key="6">
    <source>
        <dbReference type="SAM" id="Phobius"/>
    </source>
</evidence>
<evidence type="ECO:0000256" key="1">
    <source>
        <dbReference type="ARBA" id="ARBA00004651"/>
    </source>
</evidence>
<dbReference type="InterPro" id="IPR051461">
    <property type="entry name" value="UPF0750_membrane"/>
</dbReference>
<keyword evidence="3 6" id="KW-0812">Transmembrane</keyword>
<keyword evidence="2" id="KW-1003">Cell membrane</keyword>
<name>A0A1T4MCV7_9FIRM</name>
<dbReference type="Pfam" id="PF10035">
    <property type="entry name" value="DUF2179"/>
    <property type="match status" value="1"/>
</dbReference>
<protein>
    <submittedName>
        <fullName evidence="8">Uncharacterized membrane-anchored protein YitT, contains DUF161 and DUF2179 domains</fullName>
    </submittedName>
</protein>
<dbReference type="InterPro" id="IPR003740">
    <property type="entry name" value="YitT"/>
</dbReference>
<evidence type="ECO:0000256" key="3">
    <source>
        <dbReference type="ARBA" id="ARBA00022692"/>
    </source>
</evidence>
<dbReference type="EMBL" id="FUXM01000004">
    <property type="protein sequence ID" value="SJZ64715.1"/>
    <property type="molecule type" value="Genomic_DNA"/>
</dbReference>
<proteinExistence type="predicted"/>
<dbReference type="PIRSF" id="PIRSF006483">
    <property type="entry name" value="Membrane_protein_YitT"/>
    <property type="match status" value="1"/>
</dbReference>
<dbReference type="CDD" id="cd16380">
    <property type="entry name" value="YitT_C"/>
    <property type="match status" value="1"/>
</dbReference>
<dbReference type="Proteomes" id="UP000189933">
    <property type="component" value="Unassembled WGS sequence"/>
</dbReference>
<dbReference type="Gene3D" id="3.30.70.120">
    <property type="match status" value="1"/>
</dbReference>
<dbReference type="InterPro" id="IPR015867">
    <property type="entry name" value="N-reg_PII/ATP_PRibTrfase_C"/>
</dbReference>
<accession>A0A1T4MCV7</accession>
<reference evidence="9" key="1">
    <citation type="submission" date="2017-02" db="EMBL/GenBank/DDBJ databases">
        <authorList>
            <person name="Varghese N."/>
            <person name="Submissions S."/>
        </authorList>
    </citation>
    <scope>NUCLEOTIDE SEQUENCE [LARGE SCALE GENOMIC DNA]</scope>
    <source>
        <strain evidence="9">DSM 16521</strain>
    </source>
</reference>
<dbReference type="InterPro" id="IPR019264">
    <property type="entry name" value="DUF2179"/>
</dbReference>
<evidence type="ECO:0000256" key="2">
    <source>
        <dbReference type="ARBA" id="ARBA00022475"/>
    </source>
</evidence>
<keyword evidence="4 6" id="KW-1133">Transmembrane helix</keyword>
<evidence type="ECO:0000256" key="5">
    <source>
        <dbReference type="ARBA" id="ARBA00023136"/>
    </source>
</evidence>
<dbReference type="PANTHER" id="PTHR33545">
    <property type="entry name" value="UPF0750 MEMBRANE PROTEIN YITT-RELATED"/>
    <property type="match status" value="1"/>
</dbReference>
<dbReference type="GO" id="GO:0005886">
    <property type="term" value="C:plasma membrane"/>
    <property type="evidence" value="ECO:0007669"/>
    <property type="project" value="UniProtKB-SubCell"/>
</dbReference>
<dbReference type="Pfam" id="PF02588">
    <property type="entry name" value="YitT_membrane"/>
    <property type="match status" value="1"/>
</dbReference>
<feature type="transmembrane region" description="Helical" evidence="6">
    <location>
        <begin position="9"/>
        <end position="30"/>
    </location>
</feature>
<keyword evidence="5 6" id="KW-0472">Membrane</keyword>
<feature type="transmembrane region" description="Helical" evidence="6">
    <location>
        <begin position="65"/>
        <end position="88"/>
    </location>
</feature>
<feature type="transmembrane region" description="Helical" evidence="6">
    <location>
        <begin position="147"/>
        <end position="169"/>
    </location>
</feature>